<sequence length="168" mass="19445">MQKPNTPEGYNTINPFIITKDALNFIDFLKTVFGAVEDMEGHTVDTDGLLLHSELIIGNSRIMIAETKPDWPFTPSLLQVYVDDVETTLEQARKLGAKIVTNPIDFYGDTLSRFMDPWNNLWWVYQHNPQFETQWDEDASSDTSWEPTKEMEYIHDTLLEAMKNLGKR</sequence>
<dbReference type="Proteomes" id="UP000430692">
    <property type="component" value="Unassembled WGS sequence"/>
</dbReference>
<reference evidence="2 3" key="1">
    <citation type="submission" date="2019-12" db="EMBL/GenBank/DDBJ databases">
        <title>Whole-genome analyses of novel actinobacteria.</title>
        <authorList>
            <person name="Sahin N."/>
            <person name="Saygin H."/>
        </authorList>
    </citation>
    <scope>NUCLEOTIDE SEQUENCE [LARGE SCALE GENOMIC DNA]</scope>
    <source>
        <strain evidence="2 3">KC615</strain>
    </source>
</reference>
<dbReference type="Pfam" id="PF00903">
    <property type="entry name" value="Glyoxalase"/>
    <property type="match status" value="1"/>
</dbReference>
<dbReference type="InterPro" id="IPR029068">
    <property type="entry name" value="Glyas_Bleomycin-R_OHBP_Dase"/>
</dbReference>
<feature type="domain" description="VOC" evidence="1">
    <location>
        <begin position="9"/>
        <end position="127"/>
    </location>
</feature>
<gene>
    <name evidence="2" type="ORF">GSM42_18695</name>
</gene>
<organism evidence="2 3">
    <name type="scientific">Shimazuella alba</name>
    <dbReference type="NCBI Taxonomy" id="2690964"/>
    <lineage>
        <taxon>Bacteria</taxon>
        <taxon>Bacillati</taxon>
        <taxon>Bacillota</taxon>
        <taxon>Bacilli</taxon>
        <taxon>Bacillales</taxon>
        <taxon>Thermoactinomycetaceae</taxon>
        <taxon>Shimazuella</taxon>
    </lineage>
</organism>
<dbReference type="EMBL" id="WUUL01000018">
    <property type="protein sequence ID" value="MXQ55714.1"/>
    <property type="molecule type" value="Genomic_DNA"/>
</dbReference>
<dbReference type="PROSITE" id="PS51819">
    <property type="entry name" value="VOC"/>
    <property type="match status" value="1"/>
</dbReference>
<dbReference type="PANTHER" id="PTHR34109:SF1">
    <property type="entry name" value="VOC DOMAIN-CONTAINING PROTEIN"/>
    <property type="match status" value="1"/>
</dbReference>
<comment type="caution">
    <text evidence="2">The sequence shown here is derived from an EMBL/GenBank/DDBJ whole genome shotgun (WGS) entry which is preliminary data.</text>
</comment>
<dbReference type="RefSeq" id="WP_160803067.1">
    <property type="nucleotide sequence ID" value="NZ_WUUL01000018.1"/>
</dbReference>
<dbReference type="AlphaFoldDB" id="A0A6I4W4L4"/>
<keyword evidence="3" id="KW-1185">Reference proteome</keyword>
<dbReference type="PANTHER" id="PTHR34109">
    <property type="entry name" value="BNAUNNG04460D PROTEIN-RELATED"/>
    <property type="match status" value="1"/>
</dbReference>
<protein>
    <submittedName>
        <fullName evidence="2">Glyoxalase</fullName>
    </submittedName>
</protein>
<evidence type="ECO:0000313" key="3">
    <source>
        <dbReference type="Proteomes" id="UP000430692"/>
    </source>
</evidence>
<dbReference type="Gene3D" id="3.30.720.120">
    <property type="match status" value="1"/>
</dbReference>
<dbReference type="Gene3D" id="3.30.720.110">
    <property type="match status" value="1"/>
</dbReference>
<dbReference type="InterPro" id="IPR037523">
    <property type="entry name" value="VOC_core"/>
</dbReference>
<proteinExistence type="predicted"/>
<evidence type="ECO:0000259" key="1">
    <source>
        <dbReference type="PROSITE" id="PS51819"/>
    </source>
</evidence>
<name>A0A6I4W4L4_9BACL</name>
<evidence type="ECO:0000313" key="2">
    <source>
        <dbReference type="EMBL" id="MXQ55714.1"/>
    </source>
</evidence>
<dbReference type="InterPro" id="IPR004360">
    <property type="entry name" value="Glyas_Fos-R_dOase_dom"/>
</dbReference>
<accession>A0A6I4W4L4</accession>
<dbReference type="SUPFAM" id="SSF54593">
    <property type="entry name" value="Glyoxalase/Bleomycin resistance protein/Dihydroxybiphenyl dioxygenase"/>
    <property type="match status" value="1"/>
</dbReference>